<dbReference type="EMBL" id="CAJNOK010002481">
    <property type="protein sequence ID" value="CAF0861962.1"/>
    <property type="molecule type" value="Genomic_DNA"/>
</dbReference>
<keyword evidence="5" id="KW-1185">Reference proteome</keyword>
<evidence type="ECO:0000313" key="1">
    <source>
        <dbReference type="EMBL" id="CAF0861962.1"/>
    </source>
</evidence>
<dbReference type="Proteomes" id="UP000677228">
    <property type="component" value="Unassembled WGS sequence"/>
</dbReference>
<gene>
    <name evidence="2" type="ORF">GPM918_LOCUS31065</name>
    <name evidence="1" type="ORF">OVA965_LOCUS7682</name>
    <name evidence="4" type="ORF">SRO942_LOCUS31697</name>
    <name evidence="3" type="ORF">TMI583_LOCUS7677</name>
</gene>
<proteinExistence type="predicted"/>
<evidence type="ECO:0000313" key="3">
    <source>
        <dbReference type="EMBL" id="CAF3646761.1"/>
    </source>
</evidence>
<organism evidence="2 5">
    <name type="scientific">Didymodactylos carnosus</name>
    <dbReference type="NCBI Taxonomy" id="1234261"/>
    <lineage>
        <taxon>Eukaryota</taxon>
        <taxon>Metazoa</taxon>
        <taxon>Spiralia</taxon>
        <taxon>Gnathifera</taxon>
        <taxon>Rotifera</taxon>
        <taxon>Eurotatoria</taxon>
        <taxon>Bdelloidea</taxon>
        <taxon>Philodinida</taxon>
        <taxon>Philodinidae</taxon>
        <taxon>Didymodactylos</taxon>
    </lineage>
</organism>
<comment type="caution">
    <text evidence="2">The sequence shown here is derived from an EMBL/GenBank/DDBJ whole genome shotgun (WGS) entry which is preliminary data.</text>
</comment>
<dbReference type="Proteomes" id="UP000663829">
    <property type="component" value="Unassembled WGS sequence"/>
</dbReference>
<dbReference type="Gene3D" id="2.60.120.260">
    <property type="entry name" value="Galactose-binding domain-like"/>
    <property type="match status" value="1"/>
</dbReference>
<protein>
    <submittedName>
        <fullName evidence="2">Uncharacterized protein</fullName>
    </submittedName>
</protein>
<dbReference type="Proteomes" id="UP000682733">
    <property type="component" value="Unassembled WGS sequence"/>
</dbReference>
<evidence type="ECO:0000313" key="2">
    <source>
        <dbReference type="EMBL" id="CAF1354232.1"/>
    </source>
</evidence>
<reference evidence="2" key="1">
    <citation type="submission" date="2021-02" db="EMBL/GenBank/DDBJ databases">
        <authorList>
            <person name="Nowell W R."/>
        </authorList>
    </citation>
    <scope>NUCLEOTIDE SEQUENCE</scope>
</reference>
<dbReference type="OrthoDB" id="10040253at2759"/>
<dbReference type="AlphaFoldDB" id="A0A815HNZ9"/>
<evidence type="ECO:0000313" key="5">
    <source>
        <dbReference type="Proteomes" id="UP000663829"/>
    </source>
</evidence>
<sequence>MFCTEHNSTRSRVFQTITSLGDPVYGIWNTTAGSDSVNATVGTLTGQYPSSESPPNAIDNNVGTKYTSFGNGSISVYSSTKGVGTGFYITPAVGSSVATGILFATANDNPPRDPITITMEGSNANTNVLLQKGTSWTLLYNGPTGILQTMDPGRNTFVQQQNFTNTNAYTSYRILVTSQRGSGVCTQYSEAQIIGFV</sequence>
<dbReference type="EMBL" id="CAJOBC010066155">
    <property type="protein sequence ID" value="CAF4226829.1"/>
    <property type="molecule type" value="Genomic_DNA"/>
</dbReference>
<dbReference type="Proteomes" id="UP000681722">
    <property type="component" value="Unassembled WGS sequence"/>
</dbReference>
<dbReference type="EMBL" id="CAJNOQ010015067">
    <property type="protein sequence ID" value="CAF1354232.1"/>
    <property type="molecule type" value="Genomic_DNA"/>
</dbReference>
<evidence type="ECO:0000313" key="4">
    <source>
        <dbReference type="EMBL" id="CAF4226829.1"/>
    </source>
</evidence>
<accession>A0A815HNZ9</accession>
<name>A0A815HNZ9_9BILA</name>
<dbReference type="EMBL" id="CAJOBA010002481">
    <property type="protein sequence ID" value="CAF3646761.1"/>
    <property type="molecule type" value="Genomic_DNA"/>
</dbReference>